<proteinExistence type="predicted"/>
<evidence type="ECO:0000313" key="2">
    <source>
        <dbReference type="Proteomes" id="UP000054166"/>
    </source>
</evidence>
<dbReference type="InParanoid" id="A0A0C3GCL2"/>
<evidence type="ECO:0000313" key="1">
    <source>
        <dbReference type="EMBL" id="KIM88381.1"/>
    </source>
</evidence>
<reference evidence="1 2" key="1">
    <citation type="submission" date="2014-04" db="EMBL/GenBank/DDBJ databases">
        <authorList>
            <consortium name="DOE Joint Genome Institute"/>
            <person name="Kuo A."/>
            <person name="Tarkka M."/>
            <person name="Buscot F."/>
            <person name="Kohler A."/>
            <person name="Nagy L.G."/>
            <person name="Floudas D."/>
            <person name="Copeland A."/>
            <person name="Barry K.W."/>
            <person name="Cichocki N."/>
            <person name="Veneault-Fourrey C."/>
            <person name="LaButti K."/>
            <person name="Lindquist E.A."/>
            <person name="Lipzen A."/>
            <person name="Lundell T."/>
            <person name="Morin E."/>
            <person name="Murat C."/>
            <person name="Sun H."/>
            <person name="Tunlid A."/>
            <person name="Henrissat B."/>
            <person name="Grigoriev I.V."/>
            <person name="Hibbett D.S."/>
            <person name="Martin F."/>
            <person name="Nordberg H.P."/>
            <person name="Cantor M.N."/>
            <person name="Hua S.X."/>
        </authorList>
    </citation>
    <scope>NUCLEOTIDE SEQUENCE [LARGE SCALE GENOMIC DNA]</scope>
    <source>
        <strain evidence="1 2">F 1598</strain>
    </source>
</reference>
<dbReference type="HOGENOM" id="CLU_2850480_0_0_1"/>
<protein>
    <submittedName>
        <fullName evidence="1">Uncharacterized protein</fullName>
    </submittedName>
</protein>
<accession>A0A0C3GCL2</accession>
<reference evidence="2" key="2">
    <citation type="submission" date="2015-01" db="EMBL/GenBank/DDBJ databases">
        <title>Evolutionary Origins and Diversification of the Mycorrhizal Mutualists.</title>
        <authorList>
            <consortium name="DOE Joint Genome Institute"/>
            <consortium name="Mycorrhizal Genomics Consortium"/>
            <person name="Kohler A."/>
            <person name="Kuo A."/>
            <person name="Nagy L.G."/>
            <person name="Floudas D."/>
            <person name="Copeland A."/>
            <person name="Barry K.W."/>
            <person name="Cichocki N."/>
            <person name="Veneault-Fourrey C."/>
            <person name="LaButti K."/>
            <person name="Lindquist E.A."/>
            <person name="Lipzen A."/>
            <person name="Lundell T."/>
            <person name="Morin E."/>
            <person name="Murat C."/>
            <person name="Riley R."/>
            <person name="Ohm R."/>
            <person name="Sun H."/>
            <person name="Tunlid A."/>
            <person name="Henrissat B."/>
            <person name="Grigoriev I.V."/>
            <person name="Hibbett D.S."/>
            <person name="Martin F."/>
        </authorList>
    </citation>
    <scope>NUCLEOTIDE SEQUENCE [LARGE SCALE GENOMIC DNA]</scope>
    <source>
        <strain evidence="2">F 1598</strain>
    </source>
</reference>
<dbReference type="Proteomes" id="UP000054166">
    <property type="component" value="Unassembled WGS sequence"/>
</dbReference>
<name>A0A0C3GCL2_PILCF</name>
<keyword evidence="2" id="KW-1185">Reference proteome</keyword>
<sequence>MTVAEKASQRCRTACLFANRARHIGACVLCCSFVGVTVSICFWSEIVVCGRVIQRNQTLACEGPS</sequence>
<dbReference type="AlphaFoldDB" id="A0A0C3GCL2"/>
<gene>
    <name evidence="1" type="ORF">PILCRDRAFT_255417</name>
</gene>
<dbReference type="EMBL" id="KN832977">
    <property type="protein sequence ID" value="KIM88381.1"/>
    <property type="molecule type" value="Genomic_DNA"/>
</dbReference>
<organism evidence="1 2">
    <name type="scientific">Piloderma croceum (strain F 1598)</name>
    <dbReference type="NCBI Taxonomy" id="765440"/>
    <lineage>
        <taxon>Eukaryota</taxon>
        <taxon>Fungi</taxon>
        <taxon>Dikarya</taxon>
        <taxon>Basidiomycota</taxon>
        <taxon>Agaricomycotina</taxon>
        <taxon>Agaricomycetes</taxon>
        <taxon>Agaricomycetidae</taxon>
        <taxon>Atheliales</taxon>
        <taxon>Atheliaceae</taxon>
        <taxon>Piloderma</taxon>
    </lineage>
</organism>